<name>A0A9Q3EK28_9BASI</name>
<dbReference type="AlphaFoldDB" id="A0A9Q3EK28"/>
<dbReference type="OrthoDB" id="5592268at2759"/>
<dbReference type="Proteomes" id="UP000765509">
    <property type="component" value="Unassembled WGS sequence"/>
</dbReference>
<comment type="caution">
    <text evidence="1">The sequence shown here is derived from an EMBL/GenBank/DDBJ whole genome shotgun (WGS) entry which is preliminary data.</text>
</comment>
<protein>
    <submittedName>
        <fullName evidence="1">Uncharacterized protein</fullName>
    </submittedName>
</protein>
<keyword evidence="2" id="KW-1185">Reference proteome</keyword>
<sequence>MVANGEKDVAEYCKSGDRCKKANKSTGKMLGNMIKIQEHSRAWEIVHMDWVTGLPPGGDESFNSFLVIDDRLRNTPICFHVTNINQPLIQVF</sequence>
<organism evidence="1 2">
    <name type="scientific">Austropuccinia psidii MF-1</name>
    <dbReference type="NCBI Taxonomy" id="1389203"/>
    <lineage>
        <taxon>Eukaryota</taxon>
        <taxon>Fungi</taxon>
        <taxon>Dikarya</taxon>
        <taxon>Basidiomycota</taxon>
        <taxon>Pucciniomycotina</taxon>
        <taxon>Pucciniomycetes</taxon>
        <taxon>Pucciniales</taxon>
        <taxon>Sphaerophragmiaceae</taxon>
        <taxon>Austropuccinia</taxon>
    </lineage>
</organism>
<accession>A0A9Q3EK28</accession>
<gene>
    <name evidence="1" type="ORF">O181_060235</name>
</gene>
<proteinExistence type="predicted"/>
<reference evidence="1" key="1">
    <citation type="submission" date="2021-03" db="EMBL/GenBank/DDBJ databases">
        <title>Draft genome sequence of rust myrtle Austropuccinia psidii MF-1, a brazilian biotype.</title>
        <authorList>
            <person name="Quecine M.C."/>
            <person name="Pachon D.M.R."/>
            <person name="Bonatelli M.L."/>
            <person name="Correr F.H."/>
            <person name="Franceschini L.M."/>
            <person name="Leite T.F."/>
            <person name="Margarido G.R.A."/>
            <person name="Almeida C.A."/>
            <person name="Ferrarezi J.A."/>
            <person name="Labate C.A."/>
        </authorList>
    </citation>
    <scope>NUCLEOTIDE SEQUENCE</scope>
    <source>
        <strain evidence="1">MF-1</strain>
    </source>
</reference>
<evidence type="ECO:0000313" key="2">
    <source>
        <dbReference type="Proteomes" id="UP000765509"/>
    </source>
</evidence>
<dbReference type="EMBL" id="AVOT02028135">
    <property type="protein sequence ID" value="MBW0520520.1"/>
    <property type="molecule type" value="Genomic_DNA"/>
</dbReference>
<evidence type="ECO:0000313" key="1">
    <source>
        <dbReference type="EMBL" id="MBW0520520.1"/>
    </source>
</evidence>